<dbReference type="PANTHER" id="PTHR42714:SF6">
    <property type="entry name" value="TRANSLATION INITIATION FACTOR IF-2"/>
    <property type="match status" value="1"/>
</dbReference>
<dbReference type="NCBIfam" id="TIGR00231">
    <property type="entry name" value="small_GTP"/>
    <property type="match status" value="1"/>
</dbReference>
<keyword evidence="2" id="KW-0812">Transmembrane</keyword>
<dbReference type="EMBL" id="BIMW01000010">
    <property type="protein sequence ID" value="GCE92295.1"/>
    <property type="molecule type" value="Genomic_DNA"/>
</dbReference>
<evidence type="ECO:0000313" key="8">
    <source>
        <dbReference type="EMBL" id="GCE92295.1"/>
    </source>
</evidence>
<evidence type="ECO:0000256" key="5">
    <source>
        <dbReference type="ARBA" id="ARBA00023134"/>
    </source>
</evidence>
<protein>
    <recommendedName>
        <fullName evidence="7">G domain-containing protein</fullName>
    </recommendedName>
</protein>
<dbReference type="InterPro" id="IPR005225">
    <property type="entry name" value="Small_GTP-bd"/>
</dbReference>
<dbReference type="Pfam" id="PF01926">
    <property type="entry name" value="MMR_HSR1"/>
    <property type="match status" value="1"/>
</dbReference>
<keyword evidence="4" id="KW-1133">Transmembrane helix</keyword>
<comment type="caution">
    <text evidence="8">The sequence shown here is derived from an EMBL/GenBank/DDBJ whole genome shotgun (WGS) entry which is preliminary data.</text>
</comment>
<evidence type="ECO:0000256" key="4">
    <source>
        <dbReference type="ARBA" id="ARBA00022989"/>
    </source>
</evidence>
<evidence type="ECO:0000256" key="6">
    <source>
        <dbReference type="ARBA" id="ARBA00023136"/>
    </source>
</evidence>
<keyword evidence="9" id="KW-1185">Reference proteome</keyword>
<name>A0A5M3T1K6_LIMPL</name>
<organism evidence="8 9">
    <name type="scientific">Limnospira platensis NIES-46</name>
    <dbReference type="NCBI Taxonomy" id="1236695"/>
    <lineage>
        <taxon>Bacteria</taxon>
        <taxon>Bacillati</taxon>
        <taxon>Cyanobacteriota</taxon>
        <taxon>Cyanophyceae</taxon>
        <taxon>Oscillatoriophycideae</taxon>
        <taxon>Oscillatoriales</taxon>
        <taxon>Sirenicapillariaceae</taxon>
        <taxon>Limnospira</taxon>
    </lineage>
</organism>
<evidence type="ECO:0000313" key="9">
    <source>
        <dbReference type="Proteomes" id="UP000326169"/>
    </source>
</evidence>
<keyword evidence="5" id="KW-0342">GTP-binding</keyword>
<dbReference type="SUPFAM" id="SSF52540">
    <property type="entry name" value="P-loop containing nucleoside triphosphate hydrolases"/>
    <property type="match status" value="1"/>
</dbReference>
<dbReference type="Gene3D" id="3.40.50.300">
    <property type="entry name" value="P-loop containing nucleotide triphosphate hydrolases"/>
    <property type="match status" value="1"/>
</dbReference>
<accession>A0A5M3T1K6</accession>
<feature type="domain" description="G" evidence="7">
    <location>
        <begin position="77"/>
        <end position="198"/>
    </location>
</feature>
<dbReference type="Pfam" id="PF05128">
    <property type="entry name" value="DUF697"/>
    <property type="match status" value="1"/>
</dbReference>
<evidence type="ECO:0000256" key="3">
    <source>
        <dbReference type="ARBA" id="ARBA00022741"/>
    </source>
</evidence>
<evidence type="ECO:0000259" key="7">
    <source>
        <dbReference type="Pfam" id="PF01926"/>
    </source>
</evidence>
<keyword evidence="3" id="KW-0547">Nucleotide-binding</keyword>
<dbReference type="Proteomes" id="UP000326169">
    <property type="component" value="Unassembled WGS sequence"/>
</dbReference>
<evidence type="ECO:0000256" key="2">
    <source>
        <dbReference type="ARBA" id="ARBA00022692"/>
    </source>
</evidence>
<dbReference type="PANTHER" id="PTHR42714">
    <property type="entry name" value="TRNA MODIFICATION GTPASE GTPBP3"/>
    <property type="match status" value="1"/>
</dbReference>
<keyword evidence="6" id="KW-0472">Membrane</keyword>
<sequence>MPGFFYPLFQMSIDQELDNTISTFADIEAELNLRHAQDVLRDLVKNLDLTSSERQGLESDLSGLQQMLDKLEHTSIQIAVFGMVGRGKSSILNALLGQTVFATGPTHGITRTTEAKPWQVEGENLTGAMSYRISQVELIDTPGIDEVDGQTREQMARQVAEKADLLLFVIAGDITQVEYQALSWLRDAGKPMLLVFNKIDQYPPGDRQAIYEKIRDERVRELLSPDEIVMVAACPLVASAVRRPDGRFQTQLTRGEPQINDLKLKILDILDREGKSLIALNTMLYAEDVNEQVVQRKLEIRADQANSVIWNATITKAVAIALNPLTAIDLLSGVAIDITLILTLSKLYGIPMTQRGALDLLRKIALGMGGIGASELITNLGLSSLKGFLGLTAPATGGATLAPYLSVAFTQAAVAGVSTYGIGQVTTTYLANGASWGEDKPKAAVRRILLSLDGASILSRIKDELWMKLGLEASN</sequence>
<dbReference type="CDD" id="cd00880">
    <property type="entry name" value="Era_like"/>
    <property type="match status" value="1"/>
</dbReference>
<evidence type="ECO:0000256" key="1">
    <source>
        <dbReference type="ARBA" id="ARBA00004141"/>
    </source>
</evidence>
<gene>
    <name evidence="8" type="ORF">NIES46_03340</name>
</gene>
<dbReference type="InterPro" id="IPR006073">
    <property type="entry name" value="GTP-bd"/>
</dbReference>
<proteinExistence type="predicted"/>
<reference evidence="8 9" key="1">
    <citation type="journal article" date="2019" name="J Genomics">
        <title>The Draft Genome of a Hydrogen-producing Cyanobacterium, Arthrospira platensis NIES-46.</title>
        <authorList>
            <person name="Suzuki S."/>
            <person name="Yamaguchi H."/>
            <person name="Kawachi M."/>
        </authorList>
    </citation>
    <scope>NUCLEOTIDE SEQUENCE [LARGE SCALE GENOMIC DNA]</scope>
    <source>
        <strain evidence="8 9">NIES-46</strain>
    </source>
</reference>
<dbReference type="InterPro" id="IPR021147">
    <property type="entry name" value="DUF697"/>
</dbReference>
<dbReference type="InterPro" id="IPR027417">
    <property type="entry name" value="P-loop_NTPase"/>
</dbReference>
<comment type="subcellular location">
    <subcellularLocation>
        <location evidence="1">Membrane</location>
        <topology evidence="1">Multi-pass membrane protein</topology>
    </subcellularLocation>
</comment>